<dbReference type="AlphaFoldDB" id="A0A218Z9I2"/>
<name>A0A218Z9I2_9HELO</name>
<dbReference type="EMBL" id="MZNU01000120">
    <property type="protein sequence ID" value="OWP04213.1"/>
    <property type="molecule type" value="Genomic_DNA"/>
</dbReference>
<reference evidence="2 3" key="1">
    <citation type="submission" date="2017-04" db="EMBL/GenBank/DDBJ databases">
        <title>Draft genome sequence of Marssonina coronaria NL1: causal agent of apple blotch.</title>
        <authorList>
            <person name="Cheng Q."/>
        </authorList>
    </citation>
    <scope>NUCLEOTIDE SEQUENCE [LARGE SCALE GENOMIC DNA]</scope>
    <source>
        <strain evidence="2 3">NL1</strain>
    </source>
</reference>
<evidence type="ECO:0000313" key="3">
    <source>
        <dbReference type="Proteomes" id="UP000242519"/>
    </source>
</evidence>
<feature type="region of interest" description="Disordered" evidence="1">
    <location>
        <begin position="89"/>
        <end position="118"/>
    </location>
</feature>
<dbReference type="InParanoid" id="A0A218Z9I2"/>
<protein>
    <submittedName>
        <fullName evidence="2">Uncharacterized protein</fullName>
    </submittedName>
</protein>
<comment type="caution">
    <text evidence="2">The sequence shown here is derived from an EMBL/GenBank/DDBJ whole genome shotgun (WGS) entry which is preliminary data.</text>
</comment>
<proteinExistence type="predicted"/>
<sequence length="118" mass="12990">MSFNQVIKKKITGTAIKDGSRITLSVATTTTHWTRPDSAVAEVGTLLSRSVAAWQEQLPQDTTEVCSRETDHTSRTDAREHLTVVCFNTTGEGTTRHLPVSREPARPPSPEGQTCRKE</sequence>
<keyword evidence="3" id="KW-1185">Reference proteome</keyword>
<dbReference type="OrthoDB" id="3598307at2759"/>
<gene>
    <name evidence="2" type="ORF">B2J93_2952</name>
</gene>
<accession>A0A218Z9I2</accession>
<evidence type="ECO:0000256" key="1">
    <source>
        <dbReference type="SAM" id="MobiDB-lite"/>
    </source>
</evidence>
<organism evidence="2 3">
    <name type="scientific">Diplocarpon coronariae</name>
    <dbReference type="NCBI Taxonomy" id="2795749"/>
    <lineage>
        <taxon>Eukaryota</taxon>
        <taxon>Fungi</taxon>
        <taxon>Dikarya</taxon>
        <taxon>Ascomycota</taxon>
        <taxon>Pezizomycotina</taxon>
        <taxon>Leotiomycetes</taxon>
        <taxon>Helotiales</taxon>
        <taxon>Drepanopezizaceae</taxon>
        <taxon>Diplocarpon</taxon>
    </lineage>
</organism>
<evidence type="ECO:0000313" key="2">
    <source>
        <dbReference type="EMBL" id="OWP04213.1"/>
    </source>
</evidence>
<dbReference type="Proteomes" id="UP000242519">
    <property type="component" value="Unassembled WGS sequence"/>
</dbReference>